<feature type="transmembrane region" description="Helical" evidence="1">
    <location>
        <begin position="179"/>
        <end position="204"/>
    </location>
</feature>
<evidence type="ECO:0008006" key="4">
    <source>
        <dbReference type="Google" id="ProtNLM"/>
    </source>
</evidence>
<evidence type="ECO:0000313" key="3">
    <source>
        <dbReference type="Proteomes" id="UP001595829"/>
    </source>
</evidence>
<dbReference type="InterPro" id="IPR025333">
    <property type="entry name" value="DUF4239"/>
</dbReference>
<name>A0ABV9XNF7_9ACTN</name>
<comment type="caution">
    <text evidence="2">The sequence shown here is derived from an EMBL/GenBank/DDBJ whole genome shotgun (WGS) entry which is preliminary data.</text>
</comment>
<keyword evidence="3" id="KW-1185">Reference proteome</keyword>
<dbReference type="Pfam" id="PF14023">
    <property type="entry name" value="Bestrophin-like"/>
    <property type="match status" value="1"/>
</dbReference>
<accession>A0ABV9XNF7</accession>
<keyword evidence="1" id="KW-1133">Transmembrane helix</keyword>
<dbReference type="EMBL" id="JBHSJD010000018">
    <property type="protein sequence ID" value="MFC5025072.1"/>
    <property type="molecule type" value="Genomic_DNA"/>
</dbReference>
<dbReference type="RefSeq" id="WP_345690979.1">
    <property type="nucleotide sequence ID" value="NZ_BAABIT010000001.1"/>
</dbReference>
<sequence length="258" mass="27788">MKNVVEMLALGLVAALVAAGVVLAWHHFRPSDAEEGDRREEVAEYMSMMIALLYAMLLGLALVTVWTIRDSAETHTAAEAGALHQMTMLADGLPADQHRRVDVLAERYATAVVQDEWPRLNERQALGEQGWFLLGELRAAAAPPPDASPAQQVTALEMLAQLGALDDARRGREATGQEALSPVLWAGLVLGAILSVCILFFFGIGRSPSQLVMAMGMVALTVFLGFLIHQLSLPFGEVAGVGPEPFTRYFPVSAARGQ</sequence>
<feature type="transmembrane region" description="Helical" evidence="1">
    <location>
        <begin position="48"/>
        <end position="68"/>
    </location>
</feature>
<protein>
    <recommendedName>
        <fullName evidence="4">DUF4239 domain-containing protein</fullName>
    </recommendedName>
</protein>
<dbReference type="Proteomes" id="UP001595829">
    <property type="component" value="Unassembled WGS sequence"/>
</dbReference>
<keyword evidence="1" id="KW-0812">Transmembrane</keyword>
<reference evidence="3" key="1">
    <citation type="journal article" date="2019" name="Int. J. Syst. Evol. Microbiol.">
        <title>The Global Catalogue of Microorganisms (GCM) 10K type strain sequencing project: providing services to taxonomists for standard genome sequencing and annotation.</title>
        <authorList>
            <consortium name="The Broad Institute Genomics Platform"/>
            <consortium name="The Broad Institute Genome Sequencing Center for Infectious Disease"/>
            <person name="Wu L."/>
            <person name="Ma J."/>
        </authorList>
    </citation>
    <scope>NUCLEOTIDE SEQUENCE [LARGE SCALE GENOMIC DNA]</scope>
    <source>
        <strain evidence="3">CGMCC 4.1648</strain>
    </source>
</reference>
<proteinExistence type="predicted"/>
<evidence type="ECO:0000313" key="2">
    <source>
        <dbReference type="EMBL" id="MFC5025072.1"/>
    </source>
</evidence>
<evidence type="ECO:0000256" key="1">
    <source>
        <dbReference type="SAM" id="Phobius"/>
    </source>
</evidence>
<keyword evidence="1" id="KW-0472">Membrane</keyword>
<feature type="transmembrane region" description="Helical" evidence="1">
    <location>
        <begin position="210"/>
        <end position="228"/>
    </location>
</feature>
<gene>
    <name evidence="2" type="ORF">ACFPM3_23375</name>
</gene>
<organism evidence="2 3">
    <name type="scientific">Streptomyces coeruleoprunus</name>
    <dbReference type="NCBI Taxonomy" id="285563"/>
    <lineage>
        <taxon>Bacteria</taxon>
        <taxon>Bacillati</taxon>
        <taxon>Actinomycetota</taxon>
        <taxon>Actinomycetes</taxon>
        <taxon>Kitasatosporales</taxon>
        <taxon>Streptomycetaceae</taxon>
        <taxon>Streptomyces</taxon>
    </lineage>
</organism>